<dbReference type="SUPFAM" id="SSF53474">
    <property type="entry name" value="alpha/beta-Hydrolases"/>
    <property type="match status" value="1"/>
</dbReference>
<dbReference type="GO" id="GO:0031647">
    <property type="term" value="P:regulation of protein stability"/>
    <property type="evidence" value="ECO:0007669"/>
    <property type="project" value="UniProtKB-ARBA"/>
</dbReference>
<dbReference type="GO" id="GO:0004185">
    <property type="term" value="F:serine-type carboxypeptidase activity"/>
    <property type="evidence" value="ECO:0007669"/>
    <property type="project" value="InterPro"/>
</dbReference>
<keyword evidence="7" id="KW-1185">Reference proteome</keyword>
<evidence type="ECO:0000256" key="1">
    <source>
        <dbReference type="ARBA" id="ARBA00009431"/>
    </source>
</evidence>
<dbReference type="EnsemblMetazoa" id="XM_038212582.1">
    <property type="protein sequence ID" value="XP_038068510.1"/>
    <property type="gene ID" value="LOC119737921"/>
</dbReference>
<dbReference type="Proteomes" id="UP000887568">
    <property type="component" value="Unplaced"/>
</dbReference>
<keyword evidence="2" id="KW-0121">Carboxypeptidase</keyword>
<dbReference type="OrthoDB" id="443318at2759"/>
<evidence type="ECO:0000256" key="3">
    <source>
        <dbReference type="ARBA" id="ARBA00022670"/>
    </source>
</evidence>
<dbReference type="RefSeq" id="XP_038068510.1">
    <property type="nucleotide sequence ID" value="XM_038212582.1"/>
</dbReference>
<dbReference type="PRINTS" id="PR00724">
    <property type="entry name" value="CRBOXYPTASEC"/>
</dbReference>
<feature type="signal peptide" evidence="5">
    <location>
        <begin position="1"/>
        <end position="24"/>
    </location>
</feature>
<dbReference type="GO" id="GO:1904715">
    <property type="term" value="P:negative regulation of chaperone-mediated autophagy"/>
    <property type="evidence" value="ECO:0007669"/>
    <property type="project" value="UniProtKB-ARBA"/>
</dbReference>
<dbReference type="Pfam" id="PF00450">
    <property type="entry name" value="Peptidase_S10"/>
    <property type="match status" value="1"/>
</dbReference>
<sequence>MEWTATILALLSLASIMLCQASQATNPDLIKSMPGLLKQPSFEMYSGYLDGTGANKLHYWYIQSQHAVTDPLIIWLSSGPGCSALYSGLTSNGPFRVQSDGVHLDNNPSSWNLNANLLYIDAPVGTGFSYSANDLYASNDTAVTEDHYQALLSFFTKYPNSTLNNIYLAGDGYSGVYVPLLLAKLDSVSQKLPLQFGGFAVGNPHTSQVLQDNSLIGFAYHHGIIGEQLWAELNISCCSQGKCNFHNNTNKECVSAVNQTVNDVINIGINPFKVNGDCAGGVPVAAGMMGKNGFYHYAPGVQHIFANNDFAQEQQKSIKGIPSWKLKADLTCVDTTPVTTYLNNALVRSALHIVDQSPKWEVCNATVYQLYTQQYPDMSSVYTDLLNTFKYRLLVYSGDQDATHNFLGNEWFVTGLGRQAEVQWRPWLFKNALGQDQVAGFVKEYDNIAYLSIKNAGFWAPQDQPLATSLLIYNFIYKRPY</sequence>
<comment type="similarity">
    <text evidence="1">Belongs to the peptidase S10 family.</text>
</comment>
<proteinExistence type="inferred from homology"/>
<evidence type="ECO:0000313" key="6">
    <source>
        <dbReference type="EnsemblMetazoa" id="XP_038068510.1"/>
    </source>
</evidence>
<evidence type="ECO:0000313" key="7">
    <source>
        <dbReference type="Proteomes" id="UP000887568"/>
    </source>
</evidence>
<evidence type="ECO:0000256" key="5">
    <source>
        <dbReference type="SAM" id="SignalP"/>
    </source>
</evidence>
<dbReference type="InterPro" id="IPR029058">
    <property type="entry name" value="AB_hydrolase_fold"/>
</dbReference>
<evidence type="ECO:0000256" key="2">
    <source>
        <dbReference type="ARBA" id="ARBA00022645"/>
    </source>
</evidence>
<feature type="chain" id="PRO_5037126983" evidence="5">
    <location>
        <begin position="25"/>
        <end position="481"/>
    </location>
</feature>
<keyword evidence="4" id="KW-0378">Hydrolase</keyword>
<accession>A0A914AWM2</accession>
<dbReference type="FunFam" id="3.40.50.1820:FF:000335">
    <property type="entry name" value="Carboxypeptidase"/>
    <property type="match status" value="1"/>
</dbReference>
<dbReference type="PANTHER" id="PTHR11802">
    <property type="entry name" value="SERINE PROTEASE FAMILY S10 SERINE CARBOXYPEPTIDASE"/>
    <property type="match status" value="1"/>
</dbReference>
<dbReference type="GeneID" id="119737921"/>
<dbReference type="InterPro" id="IPR001563">
    <property type="entry name" value="Peptidase_S10"/>
</dbReference>
<organism evidence="6 7">
    <name type="scientific">Patiria miniata</name>
    <name type="common">Bat star</name>
    <name type="synonym">Asterina miniata</name>
    <dbReference type="NCBI Taxonomy" id="46514"/>
    <lineage>
        <taxon>Eukaryota</taxon>
        <taxon>Metazoa</taxon>
        <taxon>Echinodermata</taxon>
        <taxon>Eleutherozoa</taxon>
        <taxon>Asterozoa</taxon>
        <taxon>Asteroidea</taxon>
        <taxon>Valvatacea</taxon>
        <taxon>Valvatida</taxon>
        <taxon>Asterinidae</taxon>
        <taxon>Patiria</taxon>
    </lineage>
</organism>
<dbReference type="OMA" id="VANKLWV"/>
<evidence type="ECO:0000256" key="4">
    <source>
        <dbReference type="ARBA" id="ARBA00022801"/>
    </source>
</evidence>
<dbReference type="AlphaFoldDB" id="A0A914AWM2"/>
<dbReference type="Gene3D" id="3.40.50.1820">
    <property type="entry name" value="alpha/beta hydrolase"/>
    <property type="match status" value="1"/>
</dbReference>
<name>A0A914AWM2_PATMI</name>
<dbReference type="PANTHER" id="PTHR11802:SF201">
    <property type="entry name" value="CARBOXYPEPTIDASE"/>
    <property type="match status" value="1"/>
</dbReference>
<keyword evidence="5" id="KW-0732">Signal</keyword>
<dbReference type="GO" id="GO:0006508">
    <property type="term" value="P:proteolysis"/>
    <property type="evidence" value="ECO:0007669"/>
    <property type="project" value="UniProtKB-KW"/>
</dbReference>
<reference evidence="6" key="1">
    <citation type="submission" date="2022-11" db="UniProtKB">
        <authorList>
            <consortium name="EnsemblMetazoa"/>
        </authorList>
    </citation>
    <scope>IDENTIFICATION</scope>
</reference>
<keyword evidence="3" id="KW-0645">Protease</keyword>
<protein>
    <submittedName>
        <fullName evidence="6">Uncharacterized protein</fullName>
    </submittedName>
</protein>